<dbReference type="SMR" id="A0A0P7GSW6"/>
<dbReference type="STRING" id="699431.SY89_02787"/>
<dbReference type="CDD" id="cd00293">
    <property type="entry name" value="USP-like"/>
    <property type="match status" value="1"/>
</dbReference>
<dbReference type="RefSeq" id="WP_054584416.1">
    <property type="nucleotide sequence ID" value="NZ_LGUC01000001.1"/>
</dbReference>
<dbReference type="InterPro" id="IPR006015">
    <property type="entry name" value="Universal_stress_UspA"/>
</dbReference>
<comment type="caution">
    <text evidence="3">The sequence shown here is derived from an EMBL/GenBank/DDBJ whole genome shotgun (WGS) entry which is preliminary data.</text>
</comment>
<sequence>MTDRILVAYDGTPQAEDALEFAVEEWGAHEITLLYVINPVEAGYSAGVGIPSGGEEWFEQAQADADELFAEARETYGIEFRTEKAVGRPPQTIVNVAGGESEDVDAPTYDHVVIGSHGRTGVSRMLLGSVAEKVVRESPIPVTVVR</sequence>
<dbReference type="PRINTS" id="PR01438">
    <property type="entry name" value="UNVRSLSTRESS"/>
</dbReference>
<protein>
    <submittedName>
        <fullName evidence="3">Universal stress protein</fullName>
    </submittedName>
</protein>
<gene>
    <name evidence="3" type="ORF">SY89_02787</name>
</gene>
<dbReference type="PANTHER" id="PTHR46268">
    <property type="entry name" value="STRESS RESPONSE PROTEIN NHAX"/>
    <property type="match status" value="1"/>
</dbReference>
<evidence type="ECO:0000313" key="4">
    <source>
        <dbReference type="Proteomes" id="UP000050535"/>
    </source>
</evidence>
<keyword evidence="4" id="KW-1185">Reference proteome</keyword>
<dbReference type="SUPFAM" id="SSF52402">
    <property type="entry name" value="Adenine nucleotide alpha hydrolases-like"/>
    <property type="match status" value="1"/>
</dbReference>
<proteinExistence type="inferred from homology"/>
<dbReference type="Pfam" id="PF00582">
    <property type="entry name" value="Usp"/>
    <property type="match status" value="1"/>
</dbReference>
<comment type="similarity">
    <text evidence="1">Belongs to the universal stress protein A family.</text>
</comment>
<dbReference type="AlphaFoldDB" id="A0A0P7GSW6"/>
<dbReference type="PANTHER" id="PTHR46268:SF24">
    <property type="entry name" value="UNIVERSAL STRESS PROTEIN"/>
    <property type="match status" value="1"/>
</dbReference>
<evidence type="ECO:0000259" key="2">
    <source>
        <dbReference type="Pfam" id="PF00582"/>
    </source>
</evidence>
<dbReference type="EMBL" id="LGUC01000001">
    <property type="protein sequence ID" value="KPN32030.1"/>
    <property type="molecule type" value="Genomic_DNA"/>
</dbReference>
<evidence type="ECO:0000256" key="1">
    <source>
        <dbReference type="ARBA" id="ARBA00008791"/>
    </source>
</evidence>
<accession>A0A0P7GSW6</accession>
<feature type="domain" description="UspA" evidence="2">
    <location>
        <begin position="1"/>
        <end position="146"/>
    </location>
</feature>
<evidence type="ECO:0000313" key="3">
    <source>
        <dbReference type="EMBL" id="KPN32030.1"/>
    </source>
</evidence>
<dbReference type="InterPro" id="IPR006016">
    <property type="entry name" value="UspA"/>
</dbReference>
<dbReference type="Gene3D" id="3.40.50.12370">
    <property type="match status" value="1"/>
</dbReference>
<dbReference type="Proteomes" id="UP000050535">
    <property type="component" value="Unassembled WGS sequence"/>
</dbReference>
<organism evidence="3 4">
    <name type="scientific">Halolamina pelagica</name>
    <dbReference type="NCBI Taxonomy" id="699431"/>
    <lineage>
        <taxon>Archaea</taxon>
        <taxon>Methanobacteriati</taxon>
        <taxon>Methanobacteriota</taxon>
        <taxon>Stenosarchaea group</taxon>
        <taxon>Halobacteria</taxon>
        <taxon>Halobacteriales</taxon>
        <taxon>Haloferacaceae</taxon>
    </lineage>
</organism>
<reference evidence="4" key="1">
    <citation type="submission" date="2013-11" db="EMBL/GenBank/DDBJ databases">
        <authorList>
            <person name="Hoang H.T."/>
            <person name="Killian M.L."/>
            <person name="Madson D.M."/>
            <person name="Arruda P.H.E."/>
            <person name="Sun D."/>
            <person name="Schwartz K.J."/>
            <person name="Yoon K."/>
        </authorList>
    </citation>
    <scope>NUCLEOTIDE SEQUENCE [LARGE SCALE GENOMIC DNA]</scope>
    <source>
        <strain evidence="4">CDK2</strain>
    </source>
</reference>
<dbReference type="OrthoDB" id="105697at2157"/>
<name>A0A0P7GSW6_9EURY</name>